<dbReference type="Gene3D" id="3.20.20.100">
    <property type="entry name" value="NADP-dependent oxidoreductase domain"/>
    <property type="match status" value="1"/>
</dbReference>
<organism evidence="2 3">
    <name type="scientific">Virgisporangium aliadipatigenens</name>
    <dbReference type="NCBI Taxonomy" id="741659"/>
    <lineage>
        <taxon>Bacteria</taxon>
        <taxon>Bacillati</taxon>
        <taxon>Actinomycetota</taxon>
        <taxon>Actinomycetes</taxon>
        <taxon>Micromonosporales</taxon>
        <taxon>Micromonosporaceae</taxon>
        <taxon>Virgisporangium</taxon>
    </lineage>
</organism>
<feature type="domain" description="NADP-dependent oxidoreductase" evidence="1">
    <location>
        <begin position="6"/>
        <end position="257"/>
    </location>
</feature>
<dbReference type="Proteomes" id="UP000619260">
    <property type="component" value="Unassembled WGS sequence"/>
</dbReference>
<reference evidence="2" key="1">
    <citation type="submission" date="2021-01" db="EMBL/GenBank/DDBJ databases">
        <title>Whole genome shotgun sequence of Virgisporangium aliadipatigenens NBRC 105644.</title>
        <authorList>
            <person name="Komaki H."/>
            <person name="Tamura T."/>
        </authorList>
    </citation>
    <scope>NUCLEOTIDE SEQUENCE</scope>
    <source>
        <strain evidence="2">NBRC 105644</strain>
    </source>
</reference>
<dbReference type="GO" id="GO:0016491">
    <property type="term" value="F:oxidoreductase activity"/>
    <property type="evidence" value="ECO:0007669"/>
    <property type="project" value="InterPro"/>
</dbReference>
<dbReference type="SUPFAM" id="SSF51430">
    <property type="entry name" value="NAD(P)-linked oxidoreductase"/>
    <property type="match status" value="1"/>
</dbReference>
<protein>
    <submittedName>
        <fullName evidence="2">Oxidoreductase</fullName>
    </submittedName>
</protein>
<dbReference type="PRINTS" id="PR00069">
    <property type="entry name" value="ALDKETRDTASE"/>
</dbReference>
<dbReference type="PANTHER" id="PTHR43638:SF3">
    <property type="entry name" value="ALDEHYDE REDUCTASE"/>
    <property type="match status" value="1"/>
</dbReference>
<dbReference type="Pfam" id="PF00248">
    <property type="entry name" value="Aldo_ket_red"/>
    <property type="match status" value="1"/>
</dbReference>
<sequence>MRTVNRIGLGALRLVLGRAVPTPDEAVTLLREAVSLGVDHIDTFAAYPGAHELIRRALAPYPDDLVITTKTLLQTPAADFAGQVKEDLRRLGRDALDLVYLRAGTVTSAPGGEPVGERFAALVALQREGLIREIGLSNVDAAQLAEAQAIAPVAAVQNRFHIHDTADRAMVDHCGRSGIAYVPFFPLGGGPVPLRRDRLAPVAARLGVTVEQVALAWLIAVSPTTLPIPGTGSLEHLRSNVMAGAIRLPAEELAALSTVD</sequence>
<dbReference type="PANTHER" id="PTHR43638">
    <property type="entry name" value="OXIDOREDUCTASE, ALDO/KETO REDUCTASE FAMILY PROTEIN"/>
    <property type="match status" value="1"/>
</dbReference>
<gene>
    <name evidence="2" type="ORF">Val02_51370</name>
</gene>
<dbReference type="RefSeq" id="WP_203901738.1">
    <property type="nucleotide sequence ID" value="NZ_BOPF01000019.1"/>
</dbReference>
<comment type="caution">
    <text evidence="2">The sequence shown here is derived from an EMBL/GenBank/DDBJ whole genome shotgun (WGS) entry which is preliminary data.</text>
</comment>
<name>A0A8J4DSK0_9ACTN</name>
<dbReference type="AlphaFoldDB" id="A0A8J4DSK0"/>
<proteinExistence type="predicted"/>
<evidence type="ECO:0000313" key="2">
    <source>
        <dbReference type="EMBL" id="GIJ48251.1"/>
    </source>
</evidence>
<dbReference type="CDD" id="cd19088">
    <property type="entry name" value="AKR_AKR13B1"/>
    <property type="match status" value="1"/>
</dbReference>
<keyword evidence="3" id="KW-1185">Reference proteome</keyword>
<evidence type="ECO:0000313" key="3">
    <source>
        <dbReference type="Proteomes" id="UP000619260"/>
    </source>
</evidence>
<accession>A0A8J4DSK0</accession>
<dbReference type="InterPro" id="IPR020471">
    <property type="entry name" value="AKR"/>
</dbReference>
<evidence type="ECO:0000259" key="1">
    <source>
        <dbReference type="Pfam" id="PF00248"/>
    </source>
</evidence>
<dbReference type="InterPro" id="IPR023210">
    <property type="entry name" value="NADP_OxRdtase_dom"/>
</dbReference>
<dbReference type="InterPro" id="IPR036812">
    <property type="entry name" value="NAD(P)_OxRdtase_dom_sf"/>
</dbReference>
<dbReference type="EMBL" id="BOPF01000019">
    <property type="protein sequence ID" value="GIJ48251.1"/>
    <property type="molecule type" value="Genomic_DNA"/>
</dbReference>